<proteinExistence type="predicted"/>
<dbReference type="EMBL" id="CM056810">
    <property type="protein sequence ID" value="KAJ8646396.1"/>
    <property type="molecule type" value="Genomic_DNA"/>
</dbReference>
<gene>
    <name evidence="1" type="ORF">MRB53_008144</name>
</gene>
<organism evidence="1 2">
    <name type="scientific">Persea americana</name>
    <name type="common">Avocado</name>
    <dbReference type="NCBI Taxonomy" id="3435"/>
    <lineage>
        <taxon>Eukaryota</taxon>
        <taxon>Viridiplantae</taxon>
        <taxon>Streptophyta</taxon>
        <taxon>Embryophyta</taxon>
        <taxon>Tracheophyta</taxon>
        <taxon>Spermatophyta</taxon>
        <taxon>Magnoliopsida</taxon>
        <taxon>Magnoliidae</taxon>
        <taxon>Laurales</taxon>
        <taxon>Lauraceae</taxon>
        <taxon>Persea</taxon>
    </lineage>
</organism>
<evidence type="ECO:0000313" key="2">
    <source>
        <dbReference type="Proteomes" id="UP001234297"/>
    </source>
</evidence>
<comment type="caution">
    <text evidence="1">The sequence shown here is derived from an EMBL/GenBank/DDBJ whole genome shotgun (WGS) entry which is preliminary data.</text>
</comment>
<name>A0ACC2ML92_PERAE</name>
<reference evidence="1 2" key="1">
    <citation type="journal article" date="2022" name="Hortic Res">
        <title>A haplotype resolved chromosomal level avocado genome allows analysis of novel avocado genes.</title>
        <authorList>
            <person name="Nath O."/>
            <person name="Fletcher S.J."/>
            <person name="Hayward A."/>
            <person name="Shaw L.M."/>
            <person name="Masouleh A.K."/>
            <person name="Furtado A."/>
            <person name="Henry R.J."/>
            <person name="Mitter N."/>
        </authorList>
    </citation>
    <scope>NUCLEOTIDE SEQUENCE [LARGE SCALE GENOMIC DNA]</scope>
    <source>
        <strain evidence="2">cv. Hass</strain>
    </source>
</reference>
<protein>
    <submittedName>
        <fullName evidence="1">Uncharacterized protein</fullName>
    </submittedName>
</protein>
<evidence type="ECO:0000313" key="1">
    <source>
        <dbReference type="EMBL" id="KAJ8646396.1"/>
    </source>
</evidence>
<keyword evidence="2" id="KW-1185">Reference proteome</keyword>
<dbReference type="Proteomes" id="UP001234297">
    <property type="component" value="Chromosome 2"/>
</dbReference>
<accession>A0ACC2ML92</accession>
<sequence>MHIISSTSPTHGFHCQSISLSFPSSPAHPSAISAAVALAMITILPQAPINGGPLPSIHHIRPLVDIDFQVRDPRVGD</sequence>